<accession>A0A929QXY6</accession>
<evidence type="ECO:0000259" key="1">
    <source>
        <dbReference type="Pfam" id="PF00149"/>
    </source>
</evidence>
<reference evidence="2" key="1">
    <citation type="submission" date="2020-04" db="EMBL/GenBank/DDBJ databases">
        <title>Deep metagenomics examines the oral microbiome during advanced dental caries in children, revealing novel taxa and co-occurrences with host molecules.</title>
        <authorList>
            <person name="Baker J.L."/>
            <person name="Morton J.T."/>
            <person name="Dinis M."/>
            <person name="Alvarez R."/>
            <person name="Tran N.C."/>
            <person name="Knight R."/>
            <person name="Edlund A."/>
        </authorList>
    </citation>
    <scope>NUCLEOTIDE SEQUENCE</scope>
    <source>
        <strain evidence="2">JCVI_32_bin.64</strain>
    </source>
</reference>
<comment type="caution">
    <text evidence="2">The sequence shown here is derived from an EMBL/GenBank/DDBJ whole genome shotgun (WGS) entry which is preliminary data.</text>
</comment>
<sequence length="310" mass="33585">MGAVAAPGAAALAWGGVERRLPVVRRFEVPVARPVPEVTILQISDLHLFPGQEFLVDFLRRVAAAERFDVVASTGDNFGGTDGAELVREAYAPFLDRPGFFVLGSNDYYSPVRKNWGRYLTRSKAPHPRVVPDLPWTPMTRMMTDAGWVDLSNRAGDLEVPGVGALSLLGTDDAHIHRDRYVDPAPSWEHEGVLRLGATHSPYTRVVSALTRRGADLIVAGHTHGGQIGLPGFGALITNCDIPRRYAKGLSQWHSHGRASWLHVSAGLGTSRYARIRVATRPEISLLHVFPALGAPVTDRAAPPGPLVLA</sequence>
<dbReference type="InterPro" id="IPR029052">
    <property type="entry name" value="Metallo-depent_PP-like"/>
</dbReference>
<feature type="domain" description="Calcineurin-like phosphoesterase" evidence="1">
    <location>
        <begin position="39"/>
        <end position="225"/>
    </location>
</feature>
<evidence type="ECO:0000313" key="2">
    <source>
        <dbReference type="EMBL" id="MBF0939262.1"/>
    </source>
</evidence>
<protein>
    <submittedName>
        <fullName evidence="2">Metallophosphoesterase</fullName>
    </submittedName>
</protein>
<dbReference type="InterPro" id="IPR051158">
    <property type="entry name" value="Metallophosphoesterase_sf"/>
</dbReference>
<dbReference type="Proteomes" id="UP000718630">
    <property type="component" value="Unassembled WGS sequence"/>
</dbReference>
<organism evidence="2 3">
    <name type="scientific">Schaalia georgiae</name>
    <dbReference type="NCBI Taxonomy" id="52768"/>
    <lineage>
        <taxon>Bacteria</taxon>
        <taxon>Bacillati</taxon>
        <taxon>Actinomycetota</taxon>
        <taxon>Actinomycetes</taxon>
        <taxon>Actinomycetales</taxon>
        <taxon>Actinomycetaceae</taxon>
        <taxon>Schaalia</taxon>
    </lineage>
</organism>
<dbReference type="InterPro" id="IPR004843">
    <property type="entry name" value="Calcineurin-like_PHP"/>
</dbReference>
<dbReference type="EMBL" id="JABZFZ010000002">
    <property type="protein sequence ID" value="MBF0939262.1"/>
    <property type="molecule type" value="Genomic_DNA"/>
</dbReference>
<dbReference type="Gene3D" id="3.60.21.10">
    <property type="match status" value="1"/>
</dbReference>
<evidence type="ECO:0000313" key="3">
    <source>
        <dbReference type="Proteomes" id="UP000718630"/>
    </source>
</evidence>
<dbReference type="SUPFAM" id="SSF56300">
    <property type="entry name" value="Metallo-dependent phosphatases"/>
    <property type="match status" value="1"/>
</dbReference>
<gene>
    <name evidence="2" type="ORF">HXK03_00070</name>
</gene>
<proteinExistence type="predicted"/>
<dbReference type="PANTHER" id="PTHR31302">
    <property type="entry name" value="TRANSMEMBRANE PROTEIN WITH METALLOPHOSPHOESTERASE DOMAIN-RELATED"/>
    <property type="match status" value="1"/>
</dbReference>
<dbReference type="GO" id="GO:0008758">
    <property type="term" value="F:UDP-2,3-diacylglucosamine hydrolase activity"/>
    <property type="evidence" value="ECO:0007669"/>
    <property type="project" value="TreeGrafter"/>
</dbReference>
<dbReference type="PANTHER" id="PTHR31302:SF20">
    <property type="entry name" value="CONSERVED PROTEIN"/>
    <property type="match status" value="1"/>
</dbReference>
<dbReference type="GO" id="GO:0009245">
    <property type="term" value="P:lipid A biosynthetic process"/>
    <property type="evidence" value="ECO:0007669"/>
    <property type="project" value="TreeGrafter"/>
</dbReference>
<dbReference type="GO" id="GO:0016020">
    <property type="term" value="C:membrane"/>
    <property type="evidence" value="ECO:0007669"/>
    <property type="project" value="GOC"/>
</dbReference>
<name>A0A929QXY6_9ACTO</name>
<dbReference type="AlphaFoldDB" id="A0A929QXY6"/>
<dbReference type="Pfam" id="PF00149">
    <property type="entry name" value="Metallophos"/>
    <property type="match status" value="1"/>
</dbReference>